<dbReference type="PRINTS" id="PR00812">
    <property type="entry name" value="BCTERIALGSPF"/>
</dbReference>
<feature type="transmembrane region" description="Helical" evidence="7">
    <location>
        <begin position="175"/>
        <end position="198"/>
    </location>
</feature>
<feature type="transmembrane region" description="Helical" evidence="7">
    <location>
        <begin position="374"/>
        <end position="399"/>
    </location>
</feature>
<feature type="domain" description="Type II secretion system protein GspF" evidence="8">
    <location>
        <begin position="77"/>
        <end position="199"/>
    </location>
</feature>
<keyword evidence="3" id="KW-1003">Cell membrane</keyword>
<keyword evidence="6 7" id="KW-0472">Membrane</keyword>
<gene>
    <name evidence="9" type="primary">gspF</name>
    <name evidence="9" type="ORF">ABUE30_10170</name>
</gene>
<dbReference type="Proteomes" id="UP001629953">
    <property type="component" value="Unassembled WGS sequence"/>
</dbReference>
<comment type="caution">
    <text evidence="9">The sequence shown here is derived from an EMBL/GenBank/DDBJ whole genome shotgun (WGS) entry which is preliminary data.</text>
</comment>
<evidence type="ECO:0000259" key="8">
    <source>
        <dbReference type="Pfam" id="PF00482"/>
    </source>
</evidence>
<evidence type="ECO:0000256" key="7">
    <source>
        <dbReference type="SAM" id="Phobius"/>
    </source>
</evidence>
<feature type="domain" description="Type II secretion system protein GspF" evidence="8">
    <location>
        <begin position="279"/>
        <end position="401"/>
    </location>
</feature>
<dbReference type="PANTHER" id="PTHR30012">
    <property type="entry name" value="GENERAL SECRETION PATHWAY PROTEIN"/>
    <property type="match status" value="1"/>
</dbReference>
<organism evidence="9 10">
    <name type="scientific">Celerinatantimonas yamalensis</name>
    <dbReference type="NCBI Taxonomy" id="559956"/>
    <lineage>
        <taxon>Bacteria</taxon>
        <taxon>Pseudomonadati</taxon>
        <taxon>Pseudomonadota</taxon>
        <taxon>Gammaproteobacteria</taxon>
        <taxon>Celerinatantimonadaceae</taxon>
        <taxon>Celerinatantimonas</taxon>
    </lineage>
</organism>
<protein>
    <submittedName>
        <fullName evidence="9">Type II secretion system inner membrane protein GspF</fullName>
    </submittedName>
</protein>
<evidence type="ECO:0000256" key="6">
    <source>
        <dbReference type="ARBA" id="ARBA00023136"/>
    </source>
</evidence>
<name>A0ABW9G6W1_9GAMM</name>
<dbReference type="InterPro" id="IPR003004">
    <property type="entry name" value="GspF/PilC"/>
</dbReference>
<dbReference type="Gene3D" id="1.20.81.30">
    <property type="entry name" value="Type II secretion system (T2SS), domain F"/>
    <property type="match status" value="2"/>
</dbReference>
<evidence type="ECO:0000256" key="3">
    <source>
        <dbReference type="ARBA" id="ARBA00022475"/>
    </source>
</evidence>
<evidence type="ECO:0000256" key="2">
    <source>
        <dbReference type="ARBA" id="ARBA00005745"/>
    </source>
</evidence>
<dbReference type="Pfam" id="PF00482">
    <property type="entry name" value="T2SSF"/>
    <property type="match status" value="2"/>
</dbReference>
<dbReference type="InterPro" id="IPR042094">
    <property type="entry name" value="T2SS_GspF_sf"/>
</dbReference>
<comment type="subcellular location">
    <subcellularLocation>
        <location evidence="1">Cell membrane</location>
        <topology evidence="1">Multi-pass membrane protein</topology>
    </subcellularLocation>
</comment>
<keyword evidence="4 7" id="KW-0812">Transmembrane</keyword>
<proteinExistence type="inferred from homology"/>
<evidence type="ECO:0000256" key="5">
    <source>
        <dbReference type="ARBA" id="ARBA00022989"/>
    </source>
</evidence>
<dbReference type="PANTHER" id="PTHR30012:SF0">
    <property type="entry name" value="TYPE II SECRETION SYSTEM PROTEIN F-RELATED"/>
    <property type="match status" value="1"/>
</dbReference>
<accession>A0ABW9G6W1</accession>
<dbReference type="InterPro" id="IPR011850">
    <property type="entry name" value="T2SS_GspF"/>
</dbReference>
<reference evidence="9 10" key="1">
    <citation type="journal article" date="2013" name="Int. J. Syst. Evol. Microbiol.">
        <title>Celerinatantimonas yamalensis sp. nov., a cold-adapted diazotrophic bacterium from a cold permafrost brine.</title>
        <authorList>
            <person name="Shcherbakova V."/>
            <person name="Chuvilskaya N."/>
            <person name="Rivkina E."/>
            <person name="Demidov N."/>
            <person name="Uchaeva V."/>
            <person name="Suetin S."/>
            <person name="Suzina N."/>
            <person name="Gilichinsky D."/>
        </authorList>
    </citation>
    <scope>NUCLEOTIDE SEQUENCE [LARGE SCALE GENOMIC DNA]</scope>
    <source>
        <strain evidence="9 10">C7</strain>
    </source>
</reference>
<dbReference type="NCBIfam" id="TIGR02120">
    <property type="entry name" value="GspF"/>
    <property type="match status" value="1"/>
</dbReference>
<feature type="transmembrane region" description="Helical" evidence="7">
    <location>
        <begin position="230"/>
        <end position="248"/>
    </location>
</feature>
<evidence type="ECO:0000256" key="1">
    <source>
        <dbReference type="ARBA" id="ARBA00004651"/>
    </source>
</evidence>
<keyword evidence="10" id="KW-1185">Reference proteome</keyword>
<keyword evidence="5 7" id="KW-1133">Transmembrane helix</keyword>
<evidence type="ECO:0000313" key="10">
    <source>
        <dbReference type="Proteomes" id="UP001629953"/>
    </source>
</evidence>
<evidence type="ECO:0000256" key="4">
    <source>
        <dbReference type="ARBA" id="ARBA00022692"/>
    </source>
</evidence>
<comment type="similarity">
    <text evidence="2">Belongs to the GSP F family.</text>
</comment>
<dbReference type="RefSeq" id="WP_408623651.1">
    <property type="nucleotide sequence ID" value="NZ_JBEQCT010000004.1"/>
</dbReference>
<dbReference type="InterPro" id="IPR018076">
    <property type="entry name" value="T2SS_GspF_dom"/>
</dbReference>
<dbReference type="EMBL" id="JBEQCT010000004">
    <property type="protein sequence ID" value="MFM2485419.1"/>
    <property type="molecule type" value="Genomic_DNA"/>
</dbReference>
<sequence>MAAYQYQAIDAKGNTKKGVIDGDSARLVRQQLREQGLTPLQIEATHQPSMASQSTGKSKKVRVKVRRVKSSDLALLTRQLATLIAAALPVEEALRAVANQSGKNQLKELLYELRSQVAQGYSLSDSMSAFPRIFDDLYRAMVAAGERTGHLDRVLNRLADYTDQRQQIRMKTLQALIYPAVLVCVSVSVIVILLTAVVPQIVAQFVHMGQELPLSTRILIGLSHELRSNGWWLGCVLLAVIAALKNALKKPSIRLRWHRLSLRLPVAGKVMLELQTARFARTLSILTASAVPLVEAMQIASQVLSNRYARVQLIEASESVRKGNPLLATLSATQLFSPMLLQMIASGEQSGELEQMLERAADFQDREFSYQVSIALAIFEPMLIISMAAIVLFIVMAIIQPILALNNMVG</sequence>
<evidence type="ECO:0000313" key="9">
    <source>
        <dbReference type="EMBL" id="MFM2485419.1"/>
    </source>
</evidence>